<evidence type="ECO:0000313" key="2">
    <source>
        <dbReference type="EMBL" id="GAA2785385.1"/>
    </source>
</evidence>
<comment type="caution">
    <text evidence="2">The sequence shown here is derived from an EMBL/GenBank/DDBJ whole genome shotgun (WGS) entry which is preliminary data.</text>
</comment>
<evidence type="ECO:0000256" key="1">
    <source>
        <dbReference type="SAM" id="MobiDB-lite"/>
    </source>
</evidence>
<accession>A0ABN3V9L5</accession>
<protein>
    <submittedName>
        <fullName evidence="2">Uncharacterized protein</fullName>
    </submittedName>
</protein>
<reference evidence="2 3" key="1">
    <citation type="journal article" date="2019" name="Int. J. Syst. Evol. Microbiol.">
        <title>The Global Catalogue of Microorganisms (GCM) 10K type strain sequencing project: providing services to taxonomists for standard genome sequencing and annotation.</title>
        <authorList>
            <consortium name="The Broad Institute Genomics Platform"/>
            <consortium name="The Broad Institute Genome Sequencing Center for Infectious Disease"/>
            <person name="Wu L."/>
            <person name="Ma J."/>
        </authorList>
    </citation>
    <scope>NUCLEOTIDE SEQUENCE [LARGE SCALE GENOMIC DNA]</scope>
    <source>
        <strain evidence="2 3">JCM 11574</strain>
    </source>
</reference>
<dbReference type="Proteomes" id="UP001500893">
    <property type="component" value="Unassembled WGS sequence"/>
</dbReference>
<gene>
    <name evidence="2" type="ORF">GCM10010521_74490</name>
</gene>
<sequence length="225" mass="23387">MVRDTNGQIFGQSVCSTFLQGGWTEDAQAERIAQQQDQTTVRASAQASAQAADQQTAQDALTTLQDSNSSFNNAKSVRGDVTTADKDLAQERQDAKEGNGDDCYNVENVVGYDAENVVGYDVTTTASYDVDQEKQGITGLRSQITALKNAQTALTADGLPTLPGANAAIATAEAHITTAITTTNKAIDHLNADMQTAYSIANALGTGDCANAGPGKAPAGLSHIS</sequence>
<keyword evidence="3" id="KW-1185">Reference proteome</keyword>
<organism evidence="2 3">
    <name type="scientific">Streptomyces rameus</name>
    <dbReference type="NCBI Taxonomy" id="68261"/>
    <lineage>
        <taxon>Bacteria</taxon>
        <taxon>Bacillati</taxon>
        <taxon>Actinomycetota</taxon>
        <taxon>Actinomycetes</taxon>
        <taxon>Kitasatosporales</taxon>
        <taxon>Streptomycetaceae</taxon>
        <taxon>Streptomyces</taxon>
    </lineage>
</organism>
<proteinExistence type="predicted"/>
<dbReference type="EMBL" id="BAAAVM010000168">
    <property type="protein sequence ID" value="GAA2785385.1"/>
    <property type="molecule type" value="Genomic_DNA"/>
</dbReference>
<name>A0ABN3V9L5_9ACTN</name>
<feature type="region of interest" description="Disordered" evidence="1">
    <location>
        <begin position="64"/>
        <end position="83"/>
    </location>
</feature>
<evidence type="ECO:0000313" key="3">
    <source>
        <dbReference type="Proteomes" id="UP001500893"/>
    </source>
</evidence>